<accession>A0AAN8K677</accession>
<dbReference type="GO" id="GO:0005762">
    <property type="term" value="C:mitochondrial large ribosomal subunit"/>
    <property type="evidence" value="ECO:0007669"/>
    <property type="project" value="TreeGrafter"/>
</dbReference>
<gene>
    <name evidence="8" type="ORF">SNE40_004795</name>
</gene>
<comment type="similarity">
    <text evidence="6">Belongs to the mitochondrion-specific ribosomal protein mL54 family.</text>
</comment>
<evidence type="ECO:0000256" key="4">
    <source>
        <dbReference type="ARBA" id="ARBA00023128"/>
    </source>
</evidence>
<dbReference type="InterPro" id="IPR013870">
    <property type="entry name" value="Ribosomal_mL54"/>
</dbReference>
<evidence type="ECO:0000256" key="2">
    <source>
        <dbReference type="ARBA" id="ARBA00022946"/>
    </source>
</evidence>
<protein>
    <recommendedName>
        <fullName evidence="7">Large ribosomal subunit protein mL54</fullName>
    </recommendedName>
</protein>
<dbReference type="Proteomes" id="UP001347796">
    <property type="component" value="Unassembled WGS sequence"/>
</dbReference>
<keyword evidence="4" id="KW-0496">Mitochondrion</keyword>
<keyword evidence="3" id="KW-0689">Ribosomal protein</keyword>
<evidence type="ECO:0000256" key="7">
    <source>
        <dbReference type="ARBA" id="ARBA00035179"/>
    </source>
</evidence>
<comment type="subcellular location">
    <subcellularLocation>
        <location evidence="1">Mitochondrion</location>
    </subcellularLocation>
</comment>
<dbReference type="AlphaFoldDB" id="A0AAN8K677"/>
<reference evidence="8 9" key="1">
    <citation type="submission" date="2024-01" db="EMBL/GenBank/DDBJ databases">
        <title>The genome of the rayed Mediterranean limpet Patella caerulea (Linnaeus, 1758).</title>
        <authorList>
            <person name="Anh-Thu Weber A."/>
            <person name="Halstead-Nussloch G."/>
        </authorList>
    </citation>
    <scope>NUCLEOTIDE SEQUENCE [LARGE SCALE GENOMIC DNA]</scope>
    <source>
        <strain evidence="8">AATW-2023a</strain>
        <tissue evidence="8">Whole specimen</tissue>
    </source>
</reference>
<organism evidence="8 9">
    <name type="scientific">Patella caerulea</name>
    <name type="common">Rayed Mediterranean limpet</name>
    <dbReference type="NCBI Taxonomy" id="87958"/>
    <lineage>
        <taxon>Eukaryota</taxon>
        <taxon>Metazoa</taxon>
        <taxon>Spiralia</taxon>
        <taxon>Lophotrochozoa</taxon>
        <taxon>Mollusca</taxon>
        <taxon>Gastropoda</taxon>
        <taxon>Patellogastropoda</taxon>
        <taxon>Patelloidea</taxon>
        <taxon>Patellidae</taxon>
        <taxon>Patella</taxon>
    </lineage>
</organism>
<evidence type="ECO:0000313" key="8">
    <source>
        <dbReference type="EMBL" id="KAK6188659.1"/>
    </source>
</evidence>
<evidence type="ECO:0000256" key="6">
    <source>
        <dbReference type="ARBA" id="ARBA00033752"/>
    </source>
</evidence>
<evidence type="ECO:0000256" key="5">
    <source>
        <dbReference type="ARBA" id="ARBA00023274"/>
    </source>
</evidence>
<evidence type="ECO:0000313" key="9">
    <source>
        <dbReference type="Proteomes" id="UP001347796"/>
    </source>
</evidence>
<dbReference type="GO" id="GO:0003735">
    <property type="term" value="F:structural constituent of ribosome"/>
    <property type="evidence" value="ECO:0007669"/>
    <property type="project" value="TreeGrafter"/>
</dbReference>
<evidence type="ECO:0000256" key="1">
    <source>
        <dbReference type="ARBA" id="ARBA00004173"/>
    </source>
</evidence>
<dbReference type="EMBL" id="JAZGQO010000003">
    <property type="protein sequence ID" value="KAK6188659.1"/>
    <property type="molecule type" value="Genomic_DNA"/>
</dbReference>
<keyword evidence="9" id="KW-1185">Reference proteome</keyword>
<sequence>MAARNLCKLNIKLYSRIILCNSYHTSNASYAKPAKAAGKIGQPAAKVVLETETDPQKLVTKCCGANIYIDGEDPDIKPDSEYPDWLWNLRISRTPPNLSELDPDSEYYWKRLRTMTLRRKNKLRKVERQKT</sequence>
<name>A0AAN8K677_PATCE</name>
<keyword evidence="5" id="KW-0687">Ribonucleoprotein</keyword>
<proteinExistence type="inferred from homology"/>
<evidence type="ECO:0000256" key="3">
    <source>
        <dbReference type="ARBA" id="ARBA00022980"/>
    </source>
</evidence>
<keyword evidence="2" id="KW-0809">Transit peptide</keyword>
<dbReference type="PANTHER" id="PTHR28595:SF1">
    <property type="entry name" value="LARGE RIBOSOMAL SUBUNIT PROTEIN ML54"/>
    <property type="match status" value="1"/>
</dbReference>
<dbReference type="Pfam" id="PF08561">
    <property type="entry name" value="Ribosomal_L37"/>
    <property type="match status" value="1"/>
</dbReference>
<comment type="caution">
    <text evidence="8">The sequence shown here is derived from an EMBL/GenBank/DDBJ whole genome shotgun (WGS) entry which is preliminary data.</text>
</comment>
<dbReference type="PANTHER" id="PTHR28595">
    <property type="entry name" value="39S RIBOSOMAL PROTEIN L54, MITOCHONDRIAL"/>
    <property type="match status" value="1"/>
</dbReference>